<dbReference type="PROSITE" id="PS50011">
    <property type="entry name" value="PROTEIN_KINASE_DOM"/>
    <property type="match status" value="3"/>
</dbReference>
<dbReference type="SMART" id="SM00220">
    <property type="entry name" value="S_TKc"/>
    <property type="match status" value="1"/>
</dbReference>
<name>A0A5N5QDR2_9AGAM</name>
<evidence type="ECO:0000313" key="6">
    <source>
        <dbReference type="EMBL" id="KAB5589673.1"/>
    </source>
</evidence>
<dbReference type="GO" id="GO:0004674">
    <property type="term" value="F:protein serine/threonine kinase activity"/>
    <property type="evidence" value="ECO:0007669"/>
    <property type="project" value="TreeGrafter"/>
</dbReference>
<keyword evidence="2" id="KW-0547">Nucleotide-binding</keyword>
<organism evidence="6 7">
    <name type="scientific">Ceratobasidium theobromae</name>
    <dbReference type="NCBI Taxonomy" id="1582974"/>
    <lineage>
        <taxon>Eukaryota</taxon>
        <taxon>Fungi</taxon>
        <taxon>Dikarya</taxon>
        <taxon>Basidiomycota</taxon>
        <taxon>Agaricomycotina</taxon>
        <taxon>Agaricomycetes</taxon>
        <taxon>Cantharellales</taxon>
        <taxon>Ceratobasidiaceae</taxon>
        <taxon>Ceratobasidium</taxon>
    </lineage>
</organism>
<dbReference type="InterPro" id="IPR011009">
    <property type="entry name" value="Kinase-like_dom_sf"/>
</dbReference>
<reference evidence="6 7" key="1">
    <citation type="journal article" date="2019" name="Fungal Biol. Biotechnol.">
        <title>Draft genome sequence of fastidious pathogen Ceratobasidium theobromae, which causes vascular-streak dieback in Theobroma cacao.</title>
        <authorList>
            <person name="Ali S.S."/>
            <person name="Asman A."/>
            <person name="Shao J."/>
            <person name="Firmansyah A.P."/>
            <person name="Susilo A.W."/>
            <person name="Rosmana A."/>
            <person name="McMahon P."/>
            <person name="Junaid M."/>
            <person name="Guest D."/>
            <person name="Kheng T.Y."/>
            <person name="Meinhardt L.W."/>
            <person name="Bailey B.A."/>
        </authorList>
    </citation>
    <scope>NUCLEOTIDE SEQUENCE [LARGE SCALE GENOMIC DNA]</scope>
    <source>
        <strain evidence="6 7">CT2</strain>
    </source>
</reference>
<dbReference type="InterPro" id="IPR051681">
    <property type="entry name" value="Ser/Thr_Kinases-Pseudokinases"/>
</dbReference>
<proteinExistence type="predicted"/>
<feature type="domain" description="Protein kinase" evidence="5">
    <location>
        <begin position="536"/>
        <end position="844"/>
    </location>
</feature>
<feature type="domain" description="Protein kinase" evidence="5">
    <location>
        <begin position="196"/>
        <end position="500"/>
    </location>
</feature>
<evidence type="ECO:0000256" key="3">
    <source>
        <dbReference type="ARBA" id="ARBA00022777"/>
    </source>
</evidence>
<dbReference type="EMBL" id="SSOP01000242">
    <property type="protein sequence ID" value="KAB5589673.1"/>
    <property type="molecule type" value="Genomic_DNA"/>
</dbReference>
<gene>
    <name evidence="6" type="ORF">CTheo_6894</name>
</gene>
<dbReference type="PANTHER" id="PTHR44329:SF288">
    <property type="entry name" value="MITOGEN-ACTIVATED PROTEIN KINASE KINASE KINASE 20"/>
    <property type="match status" value="1"/>
</dbReference>
<dbReference type="InterPro" id="IPR000719">
    <property type="entry name" value="Prot_kinase_dom"/>
</dbReference>
<sequence length="851" mass="95919">MHNHNPPIAHGDLKLANVLLGYDSIIKLCDFGQARFHNDPSGLPSDASTTFEATTRFMSPELCRSAQKVRPTSMSDVWAYGCVALQLLSRLKPYHTIKNDFTIVEAIVSGQTPSTKPEKPYAPRCLNEHLWDLVKWCWSPVAYRPTTSHLLRELNRLVERNLISSSSTPERMSLDFDGDLPPWPPGIVDFGRSALIANKELLSTSSRSEIWIHREEETTREEDDSGTALELAIYVIKVPLPPKRRHSRMTKLDPFQYLLMKIIQERYSLQHPNIVEMVAVDTTFGPYPGIVFEYCANPPLRIYKSQQRIDQYVLIRYVIDYIQSTNALKMIQILEGLRYLHTFPTPIAHGDLNPWNILVDAEGILKITLFSLSRVALNIPRTEPLESITGYIETVRYLSPQMLTGEARPSARDDMWAFGCIVFWLHANIDPYSGKEQEHEVERLIQKGIPPYDVLTLREDALEDDRYMQKSKNTWLENGISDRAQSCWNAHIQSSADTFLKFLQDLPSEMEVEADAWAVGVTNLTGRVIRPDVLWEHGGSTTGVWRYSSVSRHKPAQNTTNVTITWTKRGLFQASTEAIIKFPMTGQARKGSGAYVASQLSMKHEIAILAQLEHPNICSLWGYEDEIFGAPGVPAIIAEFCPNGTLFEYLSRNPELSTPQKLLLSQLTLTLEAQNILKGVNYLHEGVAKGPVIHGALDWKSVVIDKSGMPKLKDFEFSFQYMRSDQLGVAAELIQTAPLAQRPCRWHPPEMFAAAEGTNWPIPTRYTDLWATGCLVAAVFSNLEPYSGVDVPVVFSRISSREAPYSPDTCSHEGVWTIVQRLWGKSTVDRISAAEALESINPFVELSESTS</sequence>
<keyword evidence="7" id="KW-1185">Reference proteome</keyword>
<dbReference type="PROSITE" id="PS00108">
    <property type="entry name" value="PROTEIN_KINASE_ST"/>
    <property type="match status" value="1"/>
</dbReference>
<dbReference type="Proteomes" id="UP000383932">
    <property type="component" value="Unassembled WGS sequence"/>
</dbReference>
<keyword evidence="3 6" id="KW-0418">Kinase</keyword>
<dbReference type="InterPro" id="IPR001245">
    <property type="entry name" value="Ser-Thr/Tyr_kinase_cat_dom"/>
</dbReference>
<dbReference type="Pfam" id="PF07714">
    <property type="entry name" value="PK_Tyr_Ser-Thr"/>
    <property type="match status" value="1"/>
</dbReference>
<dbReference type="Pfam" id="PF00069">
    <property type="entry name" value="Pkinase"/>
    <property type="match status" value="2"/>
</dbReference>
<keyword evidence="1" id="KW-0808">Transferase</keyword>
<evidence type="ECO:0000256" key="2">
    <source>
        <dbReference type="ARBA" id="ARBA00022741"/>
    </source>
</evidence>
<dbReference type="SUPFAM" id="SSF56112">
    <property type="entry name" value="Protein kinase-like (PK-like)"/>
    <property type="match status" value="3"/>
</dbReference>
<feature type="domain" description="Protein kinase" evidence="5">
    <location>
        <begin position="1"/>
        <end position="158"/>
    </location>
</feature>
<keyword evidence="4" id="KW-0067">ATP-binding</keyword>
<evidence type="ECO:0000259" key="5">
    <source>
        <dbReference type="PROSITE" id="PS50011"/>
    </source>
</evidence>
<dbReference type="CDD" id="cd00180">
    <property type="entry name" value="PKc"/>
    <property type="match status" value="1"/>
</dbReference>
<evidence type="ECO:0000256" key="4">
    <source>
        <dbReference type="ARBA" id="ARBA00022840"/>
    </source>
</evidence>
<dbReference type="Gene3D" id="1.10.510.10">
    <property type="entry name" value="Transferase(Phosphotransferase) domain 1"/>
    <property type="match status" value="3"/>
</dbReference>
<dbReference type="GO" id="GO:0005524">
    <property type="term" value="F:ATP binding"/>
    <property type="evidence" value="ECO:0007669"/>
    <property type="project" value="UniProtKB-KW"/>
</dbReference>
<dbReference type="InterPro" id="IPR008271">
    <property type="entry name" value="Ser/Thr_kinase_AS"/>
</dbReference>
<evidence type="ECO:0000256" key="1">
    <source>
        <dbReference type="ARBA" id="ARBA00022679"/>
    </source>
</evidence>
<dbReference type="AlphaFoldDB" id="A0A5N5QDR2"/>
<accession>A0A5N5QDR2</accession>
<comment type="caution">
    <text evidence="6">The sequence shown here is derived from an EMBL/GenBank/DDBJ whole genome shotgun (WGS) entry which is preliminary data.</text>
</comment>
<evidence type="ECO:0000313" key="7">
    <source>
        <dbReference type="Proteomes" id="UP000383932"/>
    </source>
</evidence>
<protein>
    <submittedName>
        <fullName evidence="6">Tyrosine kinase domain containing protein</fullName>
    </submittedName>
</protein>
<dbReference type="OrthoDB" id="3184292at2759"/>
<dbReference type="PANTHER" id="PTHR44329">
    <property type="entry name" value="SERINE/THREONINE-PROTEIN KINASE TNNI3K-RELATED"/>
    <property type="match status" value="1"/>
</dbReference>